<keyword evidence="3" id="KW-1185">Reference proteome</keyword>
<protein>
    <submittedName>
        <fullName evidence="2">Uncharacterized protein</fullName>
    </submittedName>
</protein>
<dbReference type="InterPro" id="IPR036514">
    <property type="entry name" value="SGNH_hydro_sf"/>
</dbReference>
<dbReference type="GO" id="GO:0016787">
    <property type="term" value="F:hydrolase activity"/>
    <property type="evidence" value="ECO:0007669"/>
    <property type="project" value="UniProtKB-KW"/>
</dbReference>
<dbReference type="PANTHER" id="PTHR45648">
    <property type="entry name" value="GDSL LIPASE/ACYLHYDROLASE FAMILY PROTEIN (AFU_ORTHOLOGUE AFUA_4G14700)"/>
    <property type="match status" value="1"/>
</dbReference>
<name>A0A8T0IS83_CERPU</name>
<evidence type="ECO:0000313" key="3">
    <source>
        <dbReference type="Proteomes" id="UP000822688"/>
    </source>
</evidence>
<dbReference type="Gene3D" id="3.40.50.1110">
    <property type="entry name" value="SGNH hydrolase"/>
    <property type="match status" value="1"/>
</dbReference>
<keyword evidence="1" id="KW-0378">Hydrolase</keyword>
<accession>A0A8T0IS83</accession>
<reference evidence="2" key="1">
    <citation type="submission" date="2020-06" db="EMBL/GenBank/DDBJ databases">
        <title>WGS assembly of Ceratodon purpureus strain R40.</title>
        <authorList>
            <person name="Carey S.B."/>
            <person name="Jenkins J."/>
            <person name="Shu S."/>
            <person name="Lovell J.T."/>
            <person name="Sreedasyam A."/>
            <person name="Maumus F."/>
            <person name="Tiley G.P."/>
            <person name="Fernandez-Pozo N."/>
            <person name="Barry K."/>
            <person name="Chen C."/>
            <person name="Wang M."/>
            <person name="Lipzen A."/>
            <person name="Daum C."/>
            <person name="Saski C.A."/>
            <person name="Payton A.C."/>
            <person name="Mcbreen J.C."/>
            <person name="Conrad R.E."/>
            <person name="Kollar L.M."/>
            <person name="Olsson S."/>
            <person name="Huttunen S."/>
            <person name="Landis J.B."/>
            <person name="Wickett N.J."/>
            <person name="Johnson M.G."/>
            <person name="Rensing S.A."/>
            <person name="Grimwood J."/>
            <person name="Schmutz J."/>
            <person name="Mcdaniel S.F."/>
        </authorList>
    </citation>
    <scope>NUCLEOTIDE SEQUENCE</scope>
    <source>
        <strain evidence="2">R40</strain>
    </source>
</reference>
<organism evidence="2 3">
    <name type="scientific">Ceratodon purpureus</name>
    <name type="common">Fire moss</name>
    <name type="synonym">Dicranum purpureum</name>
    <dbReference type="NCBI Taxonomy" id="3225"/>
    <lineage>
        <taxon>Eukaryota</taxon>
        <taxon>Viridiplantae</taxon>
        <taxon>Streptophyta</taxon>
        <taxon>Embryophyta</taxon>
        <taxon>Bryophyta</taxon>
        <taxon>Bryophytina</taxon>
        <taxon>Bryopsida</taxon>
        <taxon>Dicranidae</taxon>
        <taxon>Pseudoditrichales</taxon>
        <taxon>Ditrichaceae</taxon>
        <taxon>Ceratodon</taxon>
    </lineage>
</organism>
<dbReference type="InterPro" id="IPR051058">
    <property type="entry name" value="GDSL_Est/Lipase"/>
</dbReference>
<gene>
    <name evidence="2" type="ORF">KC19_2G101600</name>
</gene>
<dbReference type="EMBL" id="CM026422">
    <property type="protein sequence ID" value="KAG0586584.1"/>
    <property type="molecule type" value="Genomic_DNA"/>
</dbReference>
<evidence type="ECO:0000256" key="1">
    <source>
        <dbReference type="ARBA" id="ARBA00022801"/>
    </source>
</evidence>
<dbReference type="PANTHER" id="PTHR45648:SF173">
    <property type="entry name" value="SGNH HYDROLASE-TYPE ESTERASE DOMAIN-CONTAINING PROTEIN"/>
    <property type="match status" value="1"/>
</dbReference>
<evidence type="ECO:0000313" key="2">
    <source>
        <dbReference type="EMBL" id="KAG0586584.1"/>
    </source>
</evidence>
<sequence>MIGHTLYNLGARKIVTFALGPLGCIRPRYPGAKFCIGDTYNATSQFMSNPAQYGFEFTTTGCCGSCGPYNGQLGCLPASNLCTNRSTHLFWDPFHPTDRTNSYLADRFFPEALPTLALSISSN</sequence>
<comment type="caution">
    <text evidence="2">The sequence shown here is derived from an EMBL/GenBank/DDBJ whole genome shotgun (WGS) entry which is preliminary data.</text>
</comment>
<dbReference type="Proteomes" id="UP000822688">
    <property type="component" value="Chromosome 2"/>
</dbReference>
<dbReference type="AlphaFoldDB" id="A0A8T0IS83"/>
<proteinExistence type="predicted"/>